<dbReference type="PROSITE" id="PS51318">
    <property type="entry name" value="TAT"/>
    <property type="match status" value="1"/>
</dbReference>
<evidence type="ECO:0000313" key="2">
    <source>
        <dbReference type="EMBL" id="KAB1989748.1"/>
    </source>
</evidence>
<keyword evidence="3" id="KW-1185">Reference proteome</keyword>
<dbReference type="PROSITE" id="PS51257">
    <property type="entry name" value="PROKAR_LIPOPROTEIN"/>
    <property type="match status" value="1"/>
</dbReference>
<dbReference type="InterPro" id="IPR019546">
    <property type="entry name" value="TAT_signal_bac_arc"/>
</dbReference>
<sequence>MADRDLTRRRVLALSGAAVGAALGIGISSCSTRAPKTDGHPGSGPTEVPPPAGRSGPGDQDDR</sequence>
<dbReference type="InterPro" id="IPR006311">
    <property type="entry name" value="TAT_signal"/>
</dbReference>
<organism evidence="2 3">
    <name type="scientific">Streptomyces triticiradicis</name>
    <dbReference type="NCBI Taxonomy" id="2651189"/>
    <lineage>
        <taxon>Bacteria</taxon>
        <taxon>Bacillati</taxon>
        <taxon>Actinomycetota</taxon>
        <taxon>Actinomycetes</taxon>
        <taxon>Kitasatosporales</taxon>
        <taxon>Streptomycetaceae</taxon>
        <taxon>Streptomyces</taxon>
    </lineage>
</organism>
<feature type="region of interest" description="Disordered" evidence="1">
    <location>
        <begin position="27"/>
        <end position="63"/>
    </location>
</feature>
<dbReference type="EMBL" id="WBKG01000003">
    <property type="protein sequence ID" value="KAB1989748.1"/>
    <property type="molecule type" value="Genomic_DNA"/>
</dbReference>
<comment type="caution">
    <text evidence="2">The sequence shown here is derived from an EMBL/GenBank/DDBJ whole genome shotgun (WGS) entry which is preliminary data.</text>
</comment>
<dbReference type="Proteomes" id="UP000442990">
    <property type="component" value="Unassembled WGS sequence"/>
</dbReference>
<dbReference type="NCBIfam" id="TIGR01409">
    <property type="entry name" value="TAT_signal_seq"/>
    <property type="match status" value="1"/>
</dbReference>
<evidence type="ECO:0000313" key="3">
    <source>
        <dbReference type="Proteomes" id="UP000442990"/>
    </source>
</evidence>
<accession>A0A7J5DLY9</accession>
<evidence type="ECO:0000256" key="1">
    <source>
        <dbReference type="SAM" id="MobiDB-lite"/>
    </source>
</evidence>
<dbReference type="AlphaFoldDB" id="A0A7J5DLY9"/>
<name>A0A7J5DLY9_9ACTN</name>
<dbReference type="RefSeq" id="WP_151468051.1">
    <property type="nucleotide sequence ID" value="NZ_WBKG01000003.1"/>
</dbReference>
<reference evidence="2 3" key="1">
    <citation type="submission" date="2019-09" db="EMBL/GenBank/DDBJ databases">
        <title>Isolation and identification of active actinomycetes.</title>
        <authorList>
            <person name="Yu Z."/>
            <person name="Han C."/>
            <person name="Yu B."/>
        </authorList>
    </citation>
    <scope>NUCLEOTIDE SEQUENCE [LARGE SCALE GENOMIC DNA]</scope>
    <source>
        <strain evidence="2 3">NEAU-H2</strain>
    </source>
</reference>
<proteinExistence type="predicted"/>
<gene>
    <name evidence="2" type="ORF">F8144_05190</name>
</gene>
<protein>
    <submittedName>
        <fullName evidence="2">Twin-arginine translocation signal domain-containing protein</fullName>
    </submittedName>
</protein>